<dbReference type="NCBIfam" id="TIGR04129">
    <property type="entry name" value="CxxH_BA5709"/>
    <property type="match status" value="1"/>
</dbReference>
<dbReference type="EMBL" id="JACXAH010000008">
    <property type="protein sequence ID" value="MBD1372004.1"/>
    <property type="molecule type" value="Genomic_DNA"/>
</dbReference>
<sequence length="59" mass="6936">MQHHWYACSEHVDLTMDDMIEAYLLAPILETISESEQTEHPCYWCKQPSEYQLTASSED</sequence>
<dbReference type="InterPro" id="IPR025626">
    <property type="entry name" value="YyzF"/>
</dbReference>
<dbReference type="Pfam" id="PF14116">
    <property type="entry name" value="YyzF"/>
    <property type="match status" value="1"/>
</dbReference>
<accession>A0A926N5Q9</accession>
<keyword evidence="2" id="KW-1185">Reference proteome</keyword>
<reference evidence="1" key="1">
    <citation type="submission" date="2020-09" db="EMBL/GenBank/DDBJ databases">
        <title>A novel bacterium of genus Hazenella, isolated from South China Sea.</title>
        <authorList>
            <person name="Huang H."/>
            <person name="Mo K."/>
            <person name="Hu Y."/>
        </authorList>
    </citation>
    <scope>NUCLEOTIDE SEQUENCE</scope>
    <source>
        <strain evidence="1">IB182357</strain>
    </source>
</reference>
<proteinExistence type="predicted"/>
<dbReference type="AlphaFoldDB" id="A0A926N5Q9"/>
<organism evidence="1 2">
    <name type="scientific">Polycladospora coralii</name>
    <dbReference type="NCBI Taxonomy" id="2771432"/>
    <lineage>
        <taxon>Bacteria</taxon>
        <taxon>Bacillati</taxon>
        <taxon>Bacillota</taxon>
        <taxon>Bacilli</taxon>
        <taxon>Bacillales</taxon>
        <taxon>Thermoactinomycetaceae</taxon>
        <taxon>Polycladospora</taxon>
    </lineage>
</organism>
<dbReference type="RefSeq" id="WP_191139435.1">
    <property type="nucleotide sequence ID" value="NZ_JACXAG020000003.1"/>
</dbReference>
<name>A0A926N5Q9_9BACL</name>
<comment type="caution">
    <text evidence="1">The sequence shown here is derived from an EMBL/GenBank/DDBJ whole genome shotgun (WGS) entry which is preliminary data.</text>
</comment>
<evidence type="ECO:0000313" key="2">
    <source>
        <dbReference type="Proteomes" id="UP000661691"/>
    </source>
</evidence>
<gene>
    <name evidence="1" type="ORF">IC620_06475</name>
</gene>
<dbReference type="Proteomes" id="UP000661691">
    <property type="component" value="Unassembled WGS sequence"/>
</dbReference>
<protein>
    <submittedName>
        <fullName evidence="1">CxxH/CxxC protein</fullName>
    </submittedName>
</protein>
<evidence type="ECO:0000313" key="1">
    <source>
        <dbReference type="EMBL" id="MBD1372004.1"/>
    </source>
</evidence>